<accession>A0A1Q9AH45</accession>
<dbReference type="Proteomes" id="UP000186143">
    <property type="component" value="Unassembled WGS sequence"/>
</dbReference>
<evidence type="ECO:0000313" key="1">
    <source>
        <dbReference type="EMBL" id="OLP54553.1"/>
    </source>
</evidence>
<dbReference type="STRING" id="1672749.BJF92_03915"/>
<sequence>MIPEALNYAASAALTPASFRPFIGGSVRLWARARRCAKAWAPHEAQCHAAVEAMVAEMKQRRTVVVLGSGLLRDVPVKALSRAFDTVVLVDLVHLASIRAWLALNGIRNAKLISRDLSGAQAILAGLPTEPLAFLRQVPALDLVISANILSQMPIGLRRSLEGQRRPIEEATLSRIVEAHLEGLAGLPCRRLLLTDCDYTVRDRAGTVVETADLLLGHTLPPEEAEWIWPVAPFGEEGRDIEILHRVVAVRDPGAGTRPAVR</sequence>
<dbReference type="OrthoDB" id="5449792at2"/>
<proteinExistence type="predicted"/>
<dbReference type="EMBL" id="MKIO01000033">
    <property type="protein sequence ID" value="OLP54553.1"/>
    <property type="molecule type" value="Genomic_DNA"/>
</dbReference>
<protein>
    <recommendedName>
        <fullName evidence="3">Class I SAM-dependent methyltransferase</fullName>
    </recommendedName>
</protein>
<evidence type="ECO:0008006" key="3">
    <source>
        <dbReference type="Google" id="ProtNLM"/>
    </source>
</evidence>
<evidence type="ECO:0000313" key="2">
    <source>
        <dbReference type="Proteomes" id="UP000186143"/>
    </source>
</evidence>
<dbReference type="AlphaFoldDB" id="A0A1Q9AH45"/>
<comment type="caution">
    <text evidence="1">The sequence shown here is derived from an EMBL/GenBank/DDBJ whole genome shotgun (WGS) entry which is preliminary data.</text>
</comment>
<reference evidence="1 2" key="1">
    <citation type="submission" date="2016-09" db="EMBL/GenBank/DDBJ databases">
        <title>Rhizobium sp. nov., a novel species isolated from the rice rhizosphere.</title>
        <authorList>
            <person name="Zhao J."/>
            <person name="Zhang X."/>
        </authorList>
    </citation>
    <scope>NUCLEOTIDE SEQUENCE [LARGE SCALE GENOMIC DNA]</scope>
    <source>
        <strain evidence="1 2">MH17</strain>
    </source>
</reference>
<name>A0A1Q9AH45_9HYPH</name>
<organism evidence="1 2">
    <name type="scientific">Xaviernesmea rhizosphaerae</name>
    <dbReference type="NCBI Taxonomy" id="1672749"/>
    <lineage>
        <taxon>Bacteria</taxon>
        <taxon>Pseudomonadati</taxon>
        <taxon>Pseudomonadota</taxon>
        <taxon>Alphaproteobacteria</taxon>
        <taxon>Hyphomicrobiales</taxon>
        <taxon>Rhizobiaceae</taxon>
        <taxon>Rhizobium/Agrobacterium group</taxon>
        <taxon>Xaviernesmea</taxon>
    </lineage>
</organism>
<dbReference type="RefSeq" id="WP_075635739.1">
    <property type="nucleotide sequence ID" value="NZ_MKIO01000033.1"/>
</dbReference>
<gene>
    <name evidence="1" type="ORF">BJF92_03915</name>
</gene>